<dbReference type="RefSeq" id="WP_187639157.1">
    <property type="nucleotide sequence ID" value="NZ_VZQQ01000091.1"/>
</dbReference>
<evidence type="ECO:0000313" key="2">
    <source>
        <dbReference type="Proteomes" id="UP000736373"/>
    </source>
</evidence>
<sequence>MFGVEATDVRASMELPANTGRRGKLSEDFMELTMATSRKSALKRINQSEIPGTGDKLGPALAPVAAAIAEELAVLLAAVLDGRKKRTLDRLSQALSDAVPELLRRAVEQELLAGEEADSERCAMLVAALHAGATPGSE</sequence>
<organism evidence="1 2">
    <name type="scientific">Paraburkholderia podalyriae</name>
    <dbReference type="NCBI Taxonomy" id="1938811"/>
    <lineage>
        <taxon>Bacteria</taxon>
        <taxon>Pseudomonadati</taxon>
        <taxon>Pseudomonadota</taxon>
        <taxon>Betaproteobacteria</taxon>
        <taxon>Burkholderiales</taxon>
        <taxon>Burkholderiaceae</taxon>
        <taxon>Paraburkholderia</taxon>
    </lineage>
</organism>
<keyword evidence="2" id="KW-1185">Reference proteome</keyword>
<dbReference type="Proteomes" id="UP000736373">
    <property type="component" value="Unassembled WGS sequence"/>
</dbReference>
<name>A0ABR7Q1B3_9BURK</name>
<evidence type="ECO:0000313" key="1">
    <source>
        <dbReference type="EMBL" id="MBC8752287.1"/>
    </source>
</evidence>
<gene>
    <name evidence="1" type="ORF">F6X42_39455</name>
</gene>
<protein>
    <recommendedName>
        <fullName evidence="3">Tetrapyrrole biosynthesis glutamyl-tRNA reductase dimerisation domain-containing protein</fullName>
    </recommendedName>
</protein>
<evidence type="ECO:0008006" key="3">
    <source>
        <dbReference type="Google" id="ProtNLM"/>
    </source>
</evidence>
<proteinExistence type="predicted"/>
<dbReference type="EMBL" id="VZQQ01000091">
    <property type="protein sequence ID" value="MBC8752287.1"/>
    <property type="molecule type" value="Genomic_DNA"/>
</dbReference>
<reference evidence="1 2" key="1">
    <citation type="submission" date="2019-09" db="EMBL/GenBank/DDBJ databases">
        <title>Paraburkholderia podalyriae sp. nov., A South African Podalyria-associated rhizobium.</title>
        <authorList>
            <person name="Mavima L."/>
            <person name="Beukes C.W."/>
            <person name="Palmer M."/>
            <person name="De Meyer S.E."/>
            <person name="James E.K."/>
            <person name="Maluk M."/>
            <person name="Avontuur J.R."/>
            <person name="Chan W.Y."/>
            <person name="Venter S.N."/>
            <person name="Steenkamp E.T."/>
        </authorList>
    </citation>
    <scope>NUCLEOTIDE SEQUENCE [LARGE SCALE GENOMIC DNA]</scope>
    <source>
        <strain evidence="1 2">WC7.3b</strain>
    </source>
</reference>
<accession>A0ABR7Q1B3</accession>
<comment type="caution">
    <text evidence="1">The sequence shown here is derived from an EMBL/GenBank/DDBJ whole genome shotgun (WGS) entry which is preliminary data.</text>
</comment>